<comment type="caution">
    <text evidence="4">The sequence shown here is derived from an EMBL/GenBank/DDBJ whole genome shotgun (WGS) entry which is preliminary data.</text>
</comment>
<dbReference type="RefSeq" id="WP_235033168.1">
    <property type="nucleotide sequence ID" value="NZ_LWSK01000164.1"/>
</dbReference>
<evidence type="ECO:0000259" key="3">
    <source>
        <dbReference type="Pfam" id="PF01593"/>
    </source>
</evidence>
<protein>
    <recommendedName>
        <fullName evidence="3">Amine oxidase domain-containing protein</fullName>
    </recommendedName>
</protein>
<dbReference type="InterPro" id="IPR002937">
    <property type="entry name" value="Amino_oxidase"/>
</dbReference>
<evidence type="ECO:0000313" key="4">
    <source>
        <dbReference type="EMBL" id="KAA1258348.1"/>
    </source>
</evidence>
<sequence>MTDTHYDTIIIGAGMSGLAAGIRLAHFDQRVCILERHYTIGGLNSFYRMGGRDYDVGLHAMTNFARKGDNKKGPLSKLIRQLRFRWEDFKLAEQIGSSIRFPGVSLDFTNDIELLETEIAKQFPSEIDGFRSLVGSLLDYTDMDGDAPNFMRSAREVMREHIKDPLLIEMLICPLMWYGNARQDDMDFGQFCIMFRACYLEGFGRPFKGVRVILKNLVKKFRGVGGELKLRSGVASIRVDHGRAVGVVLDNGTELTADRILSSAGNIETARMCDDITAVDVAKAGQLSFIESISILDRQPVDFDFDRTIVFYNDSETFHWKRPDDSICDARTGVICSPNNYIYDSDEGNLPDGVIRITTLANHDQWSALPDKKYQAEKVIQYDEAVASAVRFMPDFRSYVIDTDVFTPKTIRRFTWHDNGAVYGAPEKQLDGTTHLPNVFLCGTDQGFVGIVGAIVSGISMANRHCMQV</sequence>
<dbReference type="Gene3D" id="3.50.50.60">
    <property type="entry name" value="FAD/NAD(P)-binding domain"/>
    <property type="match status" value="2"/>
</dbReference>
<organism evidence="4 5">
    <name type="scientific">Rubripirellula obstinata</name>
    <dbReference type="NCBI Taxonomy" id="406547"/>
    <lineage>
        <taxon>Bacteria</taxon>
        <taxon>Pseudomonadati</taxon>
        <taxon>Planctomycetota</taxon>
        <taxon>Planctomycetia</taxon>
        <taxon>Pirellulales</taxon>
        <taxon>Pirellulaceae</taxon>
        <taxon>Rubripirellula</taxon>
    </lineage>
</organism>
<dbReference type="AlphaFoldDB" id="A0A5B1CB17"/>
<evidence type="ECO:0000256" key="2">
    <source>
        <dbReference type="ARBA" id="ARBA00023002"/>
    </source>
</evidence>
<dbReference type="PANTHER" id="PTHR43734">
    <property type="entry name" value="PHYTOENE DESATURASE"/>
    <property type="match status" value="1"/>
</dbReference>
<gene>
    <name evidence="4" type="ORF">LF1_08660</name>
</gene>
<dbReference type="Pfam" id="PF01593">
    <property type="entry name" value="Amino_oxidase"/>
    <property type="match status" value="1"/>
</dbReference>
<feature type="domain" description="Amine oxidase" evidence="3">
    <location>
        <begin position="15"/>
        <end position="464"/>
    </location>
</feature>
<dbReference type="InterPro" id="IPR036188">
    <property type="entry name" value="FAD/NAD-bd_sf"/>
</dbReference>
<dbReference type="Proteomes" id="UP000322699">
    <property type="component" value="Unassembled WGS sequence"/>
</dbReference>
<dbReference type="PANTHER" id="PTHR43734:SF7">
    <property type="entry name" value="4,4'-DIAPONEUROSPORENE OXYGENASE"/>
    <property type="match status" value="1"/>
</dbReference>
<evidence type="ECO:0000313" key="5">
    <source>
        <dbReference type="Proteomes" id="UP000322699"/>
    </source>
</evidence>
<keyword evidence="5" id="KW-1185">Reference proteome</keyword>
<dbReference type="EMBL" id="VRLW01000001">
    <property type="protein sequence ID" value="KAA1258348.1"/>
    <property type="molecule type" value="Genomic_DNA"/>
</dbReference>
<evidence type="ECO:0000256" key="1">
    <source>
        <dbReference type="ARBA" id="ARBA00006046"/>
    </source>
</evidence>
<proteinExistence type="inferred from homology"/>
<name>A0A5B1CB17_9BACT</name>
<keyword evidence="2" id="KW-0560">Oxidoreductase</keyword>
<dbReference type="GO" id="GO:0016491">
    <property type="term" value="F:oxidoreductase activity"/>
    <property type="evidence" value="ECO:0007669"/>
    <property type="project" value="UniProtKB-KW"/>
</dbReference>
<comment type="similarity">
    <text evidence="1">Belongs to the carotenoid/retinoid oxidoreductase family.</text>
</comment>
<accession>A0A5B1CB17</accession>
<dbReference type="SUPFAM" id="SSF51905">
    <property type="entry name" value="FAD/NAD(P)-binding domain"/>
    <property type="match status" value="1"/>
</dbReference>
<reference evidence="4 5" key="1">
    <citation type="submission" date="2019-08" db="EMBL/GenBank/DDBJ databases">
        <title>Deep-cultivation of Planctomycetes and their phenomic and genomic characterization uncovers novel biology.</title>
        <authorList>
            <person name="Wiegand S."/>
            <person name="Jogler M."/>
            <person name="Boedeker C."/>
            <person name="Pinto D."/>
            <person name="Vollmers J."/>
            <person name="Rivas-Marin E."/>
            <person name="Kohn T."/>
            <person name="Peeters S.H."/>
            <person name="Heuer A."/>
            <person name="Rast P."/>
            <person name="Oberbeckmann S."/>
            <person name="Bunk B."/>
            <person name="Jeske O."/>
            <person name="Meyerdierks A."/>
            <person name="Storesund J.E."/>
            <person name="Kallscheuer N."/>
            <person name="Luecker S."/>
            <person name="Lage O.M."/>
            <person name="Pohl T."/>
            <person name="Merkel B.J."/>
            <person name="Hornburger P."/>
            <person name="Mueller R.-W."/>
            <person name="Bruemmer F."/>
            <person name="Labrenz M."/>
            <person name="Spormann A.M."/>
            <person name="Op Den Camp H."/>
            <person name="Overmann J."/>
            <person name="Amann R."/>
            <person name="Jetten M.S.M."/>
            <person name="Mascher T."/>
            <person name="Medema M.H."/>
            <person name="Devos D.P."/>
            <person name="Kaster A.-K."/>
            <person name="Ovreas L."/>
            <person name="Rohde M."/>
            <person name="Galperin M.Y."/>
            <person name="Jogler C."/>
        </authorList>
    </citation>
    <scope>NUCLEOTIDE SEQUENCE [LARGE SCALE GENOMIC DNA]</scope>
    <source>
        <strain evidence="4 5">LF1</strain>
    </source>
</reference>